<dbReference type="Pfam" id="PF00196">
    <property type="entry name" value="GerE"/>
    <property type="match status" value="1"/>
</dbReference>
<dbReference type="PROSITE" id="PS50110">
    <property type="entry name" value="RESPONSE_REGULATORY"/>
    <property type="match status" value="1"/>
</dbReference>
<keyword evidence="1 3" id="KW-0597">Phosphoprotein</keyword>
<evidence type="ECO:0000256" key="2">
    <source>
        <dbReference type="ARBA" id="ARBA00023125"/>
    </source>
</evidence>
<feature type="modified residue" description="4-aspartylphosphate" evidence="3">
    <location>
        <position position="63"/>
    </location>
</feature>
<evidence type="ECO:0000256" key="3">
    <source>
        <dbReference type="PROSITE-ProRule" id="PRU00169"/>
    </source>
</evidence>
<evidence type="ECO:0000259" key="5">
    <source>
        <dbReference type="PROSITE" id="PS50110"/>
    </source>
</evidence>
<gene>
    <name evidence="6" type="ORF">P0M35_10250</name>
</gene>
<dbReference type="InterPro" id="IPR001789">
    <property type="entry name" value="Sig_transdc_resp-reg_receiver"/>
</dbReference>
<dbReference type="InterPro" id="IPR058245">
    <property type="entry name" value="NreC/VraR/RcsB-like_REC"/>
</dbReference>
<keyword evidence="2" id="KW-0238">DNA-binding</keyword>
<dbReference type="InterPro" id="IPR011006">
    <property type="entry name" value="CheY-like_superfamily"/>
</dbReference>
<dbReference type="PANTHER" id="PTHR43214:SF43">
    <property type="entry name" value="TWO-COMPONENT RESPONSE REGULATOR"/>
    <property type="match status" value="1"/>
</dbReference>
<evidence type="ECO:0000259" key="4">
    <source>
        <dbReference type="PROSITE" id="PS50043"/>
    </source>
</evidence>
<organism evidence="6 7">
    <name type="scientific">Stygiobacter electus</name>
    <dbReference type="NCBI Taxonomy" id="3032292"/>
    <lineage>
        <taxon>Bacteria</taxon>
        <taxon>Pseudomonadati</taxon>
        <taxon>Ignavibacteriota</taxon>
        <taxon>Ignavibacteria</taxon>
        <taxon>Ignavibacteriales</taxon>
        <taxon>Melioribacteraceae</taxon>
        <taxon>Stygiobacter</taxon>
    </lineage>
</organism>
<dbReference type="AlphaFoldDB" id="A0AAE3P2D5"/>
<dbReference type="SMART" id="SM00448">
    <property type="entry name" value="REC"/>
    <property type="match status" value="1"/>
</dbReference>
<dbReference type="InterPro" id="IPR039420">
    <property type="entry name" value="WalR-like"/>
</dbReference>
<evidence type="ECO:0000313" key="7">
    <source>
        <dbReference type="Proteomes" id="UP001221302"/>
    </source>
</evidence>
<dbReference type="SUPFAM" id="SSF52172">
    <property type="entry name" value="CheY-like"/>
    <property type="match status" value="1"/>
</dbReference>
<dbReference type="Pfam" id="PF00072">
    <property type="entry name" value="Response_reg"/>
    <property type="match status" value="1"/>
</dbReference>
<name>A0AAE3P2D5_9BACT</name>
<dbReference type="CDD" id="cd06170">
    <property type="entry name" value="LuxR_C_like"/>
    <property type="match status" value="1"/>
</dbReference>
<dbReference type="InterPro" id="IPR000792">
    <property type="entry name" value="Tscrpt_reg_LuxR_C"/>
</dbReference>
<dbReference type="SMART" id="SM00421">
    <property type="entry name" value="HTH_LUXR"/>
    <property type="match status" value="1"/>
</dbReference>
<dbReference type="RefSeq" id="WP_321536303.1">
    <property type="nucleotide sequence ID" value="NZ_JARGDL010000014.1"/>
</dbReference>
<evidence type="ECO:0000313" key="6">
    <source>
        <dbReference type="EMBL" id="MDF1612532.1"/>
    </source>
</evidence>
<feature type="domain" description="HTH luxR-type" evidence="4">
    <location>
        <begin position="151"/>
        <end position="215"/>
    </location>
</feature>
<reference evidence="6" key="1">
    <citation type="submission" date="2023-03" db="EMBL/GenBank/DDBJ databases">
        <title>Stygiobacter electus gen. nov., sp. nov., facultatively anaerobic thermotolerant bacterium of the class Ignavibacteria from a well of Yessentuki mineral water deposit.</title>
        <authorList>
            <person name="Podosokorskaya O.A."/>
            <person name="Elcheninov A.G."/>
            <person name="Petrova N.F."/>
            <person name="Zavarzina D.G."/>
            <person name="Kublanov I.V."/>
            <person name="Merkel A.Y."/>
        </authorList>
    </citation>
    <scope>NUCLEOTIDE SEQUENCE</scope>
    <source>
        <strain evidence="6">09-Me</strain>
    </source>
</reference>
<dbReference type="GO" id="GO:0003677">
    <property type="term" value="F:DNA binding"/>
    <property type="evidence" value="ECO:0007669"/>
    <property type="project" value="UniProtKB-KW"/>
</dbReference>
<dbReference type="PROSITE" id="PS00622">
    <property type="entry name" value="HTH_LUXR_1"/>
    <property type="match status" value="1"/>
</dbReference>
<dbReference type="Gene3D" id="3.40.50.2300">
    <property type="match status" value="1"/>
</dbReference>
<protein>
    <submittedName>
        <fullName evidence="6">Response regulator transcription factor</fullName>
    </submittedName>
</protein>
<dbReference type="Proteomes" id="UP001221302">
    <property type="component" value="Unassembled WGS sequence"/>
</dbReference>
<dbReference type="PANTHER" id="PTHR43214">
    <property type="entry name" value="TWO-COMPONENT RESPONSE REGULATOR"/>
    <property type="match status" value="1"/>
</dbReference>
<dbReference type="GO" id="GO:0006355">
    <property type="term" value="P:regulation of DNA-templated transcription"/>
    <property type="evidence" value="ECO:0007669"/>
    <property type="project" value="InterPro"/>
</dbReference>
<sequence>MEEIKVVIVEDDDEIRNGLAYLINSSPGFLCLAKYSNSEDFLKDFLQKKKDKNYVLPDVILMDINLPGMSGIECIKKIKETNKSIQIMVLTVFEDHDTIYKSLKAGATGYILKKTATTELLDAIKDIYNGGSPMSSQIARKVVLSFQEQKTSNETQNLTPREQEILNYLAMGYRYKEIAALLFISVETVRTHIRNIYEKLHVQSRMEAVLKLQQK</sequence>
<dbReference type="PRINTS" id="PR00038">
    <property type="entry name" value="HTHLUXR"/>
</dbReference>
<dbReference type="CDD" id="cd17535">
    <property type="entry name" value="REC_NarL-like"/>
    <property type="match status" value="1"/>
</dbReference>
<proteinExistence type="predicted"/>
<feature type="domain" description="Response regulatory" evidence="5">
    <location>
        <begin position="5"/>
        <end position="128"/>
    </location>
</feature>
<dbReference type="EMBL" id="JARGDL010000014">
    <property type="protein sequence ID" value="MDF1612532.1"/>
    <property type="molecule type" value="Genomic_DNA"/>
</dbReference>
<dbReference type="GO" id="GO:0000160">
    <property type="term" value="P:phosphorelay signal transduction system"/>
    <property type="evidence" value="ECO:0007669"/>
    <property type="project" value="InterPro"/>
</dbReference>
<accession>A0AAE3P2D5</accession>
<dbReference type="SUPFAM" id="SSF46894">
    <property type="entry name" value="C-terminal effector domain of the bipartite response regulators"/>
    <property type="match status" value="1"/>
</dbReference>
<comment type="caution">
    <text evidence="6">The sequence shown here is derived from an EMBL/GenBank/DDBJ whole genome shotgun (WGS) entry which is preliminary data.</text>
</comment>
<evidence type="ECO:0000256" key="1">
    <source>
        <dbReference type="ARBA" id="ARBA00022553"/>
    </source>
</evidence>
<dbReference type="InterPro" id="IPR016032">
    <property type="entry name" value="Sig_transdc_resp-reg_C-effctor"/>
</dbReference>
<keyword evidence="7" id="KW-1185">Reference proteome</keyword>
<dbReference type="PROSITE" id="PS50043">
    <property type="entry name" value="HTH_LUXR_2"/>
    <property type="match status" value="1"/>
</dbReference>